<dbReference type="EMBL" id="BEXD01000569">
    <property type="protein sequence ID" value="GBB88550.1"/>
    <property type="molecule type" value="Genomic_DNA"/>
</dbReference>
<reference evidence="2 4" key="1">
    <citation type="submission" date="2017-11" db="EMBL/GenBank/DDBJ databases">
        <title>The genome of Rhizophagus clarus HR1 reveals common genetic basis of auxotrophy among arbuscular mycorrhizal fungi.</title>
        <authorList>
            <person name="Kobayashi Y."/>
        </authorList>
    </citation>
    <scope>NUCLEOTIDE SEQUENCE [LARGE SCALE GENOMIC DNA]</scope>
    <source>
        <strain evidence="2 4">HR1</strain>
    </source>
</reference>
<organism evidence="2 4">
    <name type="scientific">Rhizophagus clarus</name>
    <dbReference type="NCBI Taxonomy" id="94130"/>
    <lineage>
        <taxon>Eukaryota</taxon>
        <taxon>Fungi</taxon>
        <taxon>Fungi incertae sedis</taxon>
        <taxon>Mucoromycota</taxon>
        <taxon>Glomeromycotina</taxon>
        <taxon>Glomeromycetes</taxon>
        <taxon>Glomerales</taxon>
        <taxon>Glomeraceae</taxon>
        <taxon>Rhizophagus</taxon>
    </lineage>
</organism>
<keyword evidence="3" id="KW-0378">Hydrolase</keyword>
<dbReference type="PANTHER" id="PTHR36168:SF1">
    <property type="entry name" value="ORC1-LIKE AAA ATPASE DOMAIN-CONTAINING PROTEIN"/>
    <property type="match status" value="1"/>
</dbReference>
<comment type="caution">
    <text evidence="2">The sequence shown here is derived from an EMBL/GenBank/DDBJ whole genome shotgun (WGS) entry which is preliminary data.</text>
</comment>
<dbReference type="Proteomes" id="UP000247702">
    <property type="component" value="Unassembled WGS sequence"/>
</dbReference>
<protein>
    <submittedName>
        <fullName evidence="3">P-loop containing nucleoside triphosphate hydrolase protein</fullName>
    </submittedName>
</protein>
<dbReference type="GO" id="GO:0016787">
    <property type="term" value="F:hydrolase activity"/>
    <property type="evidence" value="ECO:0007669"/>
    <property type="project" value="UniProtKB-KW"/>
</dbReference>
<sequence length="470" mass="53705">MAYYFRRNVLSSRLATYQVMFLQSQKVALRYSNHNLFHSSLSKSFTNTAIHSSPHNIPSKESSSSPNLNKNLVKFSKGPAKRLPVSILVNLVIAGLVSVDLLYAWLLNKYNEHLVNNTVEKGTQPEIYISDDQLFPRPLVVDRLKKIFQPDRDQSFYHVVCGEYGTGKTILTKMASREVGQGVIYVEIPSDPSDHGMEGFGKVFGESLNFKFEEHISFTALLMKRILGYNVDEQSKWRKALKAFKNASAVYKAKHNKLPVIIYDNTSGLVDADPKILDTLQEDAKWSADNRKYIAIFVNNEDSVSSRMRSRRSAWSRADISVIEIGDLSEDESIDYLVNKRKIKKEEAIILYDFVGGCIIDLKFVADKFLAGQKIEVIKQQILIEITKRFWSAKLLQNQTHHKAGKSAIDVLLKSKEIDANVFKRFFKDGEKYNEVLKAKVFAYNPSRNTVTFRSKLIEAYIKENPNMFQ</sequence>
<keyword evidence="1" id="KW-0472">Membrane</keyword>
<name>A0A2Z6QED7_9GLOM</name>
<dbReference type="PANTHER" id="PTHR36168">
    <property type="entry name" value="CHROMOSOME 1, WHOLE GENOME SHOTGUN SEQUENCE"/>
    <property type="match status" value="1"/>
</dbReference>
<feature type="transmembrane region" description="Helical" evidence="1">
    <location>
        <begin position="83"/>
        <end position="106"/>
    </location>
</feature>
<gene>
    <name evidence="3" type="ORF">RCL2_002893900</name>
    <name evidence="2" type="ORF">RclHR1_01510001</name>
</gene>
<dbReference type="EMBL" id="BLAL01000313">
    <property type="protein sequence ID" value="GET02561.1"/>
    <property type="molecule type" value="Genomic_DNA"/>
</dbReference>
<evidence type="ECO:0000313" key="2">
    <source>
        <dbReference type="EMBL" id="GBB88550.1"/>
    </source>
</evidence>
<evidence type="ECO:0000313" key="4">
    <source>
        <dbReference type="Proteomes" id="UP000247702"/>
    </source>
</evidence>
<proteinExistence type="predicted"/>
<evidence type="ECO:0000313" key="3">
    <source>
        <dbReference type="EMBL" id="GET02561.1"/>
    </source>
</evidence>
<dbReference type="STRING" id="94130.A0A2Z6QED7"/>
<accession>A0A2Z6QED7</accession>
<dbReference type="Gene3D" id="3.40.50.300">
    <property type="entry name" value="P-loop containing nucleotide triphosphate hydrolases"/>
    <property type="match status" value="1"/>
</dbReference>
<keyword evidence="1" id="KW-0812">Transmembrane</keyword>
<keyword evidence="1" id="KW-1133">Transmembrane helix</keyword>
<evidence type="ECO:0000256" key="1">
    <source>
        <dbReference type="SAM" id="Phobius"/>
    </source>
</evidence>
<reference evidence="3" key="2">
    <citation type="submission" date="2019-10" db="EMBL/GenBank/DDBJ databases">
        <title>Conservation and host-specific expression of non-tandemly repeated heterogenous ribosome RNA gene in arbuscular mycorrhizal fungi.</title>
        <authorList>
            <person name="Maeda T."/>
            <person name="Kobayashi Y."/>
            <person name="Nakagawa T."/>
            <person name="Ezawa T."/>
            <person name="Yamaguchi K."/>
            <person name="Bino T."/>
            <person name="Nishimoto Y."/>
            <person name="Shigenobu S."/>
            <person name="Kawaguchi M."/>
        </authorList>
    </citation>
    <scope>NUCLEOTIDE SEQUENCE</scope>
    <source>
        <strain evidence="3">HR1</strain>
    </source>
</reference>
<keyword evidence="4" id="KW-1185">Reference proteome</keyword>
<dbReference type="Proteomes" id="UP000615446">
    <property type="component" value="Unassembled WGS sequence"/>
</dbReference>
<dbReference type="AlphaFoldDB" id="A0A2Z6QED7"/>
<dbReference type="OrthoDB" id="511599at2759"/>
<dbReference type="SUPFAM" id="SSF52540">
    <property type="entry name" value="P-loop containing nucleoside triphosphate hydrolases"/>
    <property type="match status" value="1"/>
</dbReference>
<dbReference type="InterPro" id="IPR027417">
    <property type="entry name" value="P-loop_NTPase"/>
</dbReference>